<gene>
    <name evidence="6" type="primary">azoR</name>
    <name evidence="8" type="ORF">SAMN02745207_02072</name>
</gene>
<comment type="cofactor">
    <cofactor evidence="6">
        <name>FMN</name>
        <dbReference type="ChEBI" id="CHEBI:58210"/>
    </cofactor>
    <text evidence="6">Binds 1 FMN per subunit.</text>
</comment>
<dbReference type="Gene3D" id="3.40.50.360">
    <property type="match status" value="1"/>
</dbReference>
<feature type="binding site" evidence="6">
    <location>
        <begin position="148"/>
        <end position="151"/>
    </location>
    <ligand>
        <name>FMN</name>
        <dbReference type="ChEBI" id="CHEBI:58210"/>
    </ligand>
</feature>
<comment type="function">
    <text evidence="6">Also exhibits azoreductase activity. Catalyzes the reductive cleavage of the azo bond in aromatic azo compounds to the corresponding amines.</text>
</comment>
<comment type="subunit">
    <text evidence="6">Homodimer.</text>
</comment>
<dbReference type="EC" id="1.7.1.17" evidence="6"/>
<dbReference type="RefSeq" id="WP_073338360.1">
    <property type="nucleotide sequence ID" value="NZ_FQXM01000010.1"/>
</dbReference>
<dbReference type="Pfam" id="PF02525">
    <property type="entry name" value="Flavodoxin_2"/>
    <property type="match status" value="1"/>
</dbReference>
<feature type="binding site" evidence="6">
    <location>
        <begin position="17"/>
        <end position="19"/>
    </location>
    <ligand>
        <name>FMN</name>
        <dbReference type="ChEBI" id="CHEBI:58210"/>
    </ligand>
</feature>
<dbReference type="EMBL" id="FQXM01000010">
    <property type="protein sequence ID" value="SHH70120.1"/>
    <property type="molecule type" value="Genomic_DNA"/>
</dbReference>
<dbReference type="GO" id="GO:0009055">
    <property type="term" value="F:electron transfer activity"/>
    <property type="evidence" value="ECO:0007669"/>
    <property type="project" value="UniProtKB-UniRule"/>
</dbReference>
<proteinExistence type="inferred from homology"/>
<keyword evidence="4 6" id="KW-0520">NAD</keyword>
<dbReference type="InterPro" id="IPR023048">
    <property type="entry name" value="NADH:quinone_OxRdtase_FMN_depd"/>
</dbReference>
<dbReference type="PANTHER" id="PTHR43741">
    <property type="entry name" value="FMN-DEPENDENT NADH-AZOREDUCTASE 1"/>
    <property type="match status" value="1"/>
</dbReference>
<keyword evidence="1 6" id="KW-0285">Flavoprotein</keyword>
<name>A0A1M5V4N2_9CLOT</name>
<dbReference type="OrthoDB" id="9805013at2"/>
<dbReference type="InterPro" id="IPR003680">
    <property type="entry name" value="Flavodoxin_fold"/>
</dbReference>
<keyword evidence="3 6" id="KW-0560">Oxidoreductase</keyword>
<dbReference type="HAMAP" id="MF_01216">
    <property type="entry name" value="Azoreductase_type1"/>
    <property type="match status" value="1"/>
</dbReference>
<sequence length="220" mass="25578">MKKLLYITVNSKPEEISTSRKVGREFVTRFMSKNSDYELKELDLYKEYIPEINYKMIKSRAELVEGNEYDSLSSEDKKAVDRVNDLCDEFIEADTYVIAAPMWSLSFPSPLKRYFDCIIQNNRVIKIGTDKVTGLLDDKERNMVYIQSSGGDYPMIFSGKFNHGVNYCKEIFTFLGIDRFEKLMVEGVDVPEIGRDKAIEKAYESMDKLIDRISRQIMMV</sequence>
<feature type="domain" description="Flavodoxin-like fold" evidence="7">
    <location>
        <begin position="2"/>
        <end position="208"/>
    </location>
</feature>
<evidence type="ECO:0000256" key="6">
    <source>
        <dbReference type="HAMAP-Rule" id="MF_01216"/>
    </source>
</evidence>
<evidence type="ECO:0000256" key="2">
    <source>
        <dbReference type="ARBA" id="ARBA00022643"/>
    </source>
</evidence>
<evidence type="ECO:0000256" key="3">
    <source>
        <dbReference type="ARBA" id="ARBA00023002"/>
    </source>
</evidence>
<evidence type="ECO:0000259" key="7">
    <source>
        <dbReference type="Pfam" id="PF02525"/>
    </source>
</evidence>
<comment type="catalytic activity">
    <reaction evidence="5">
        <text>N,N-dimethyl-1,4-phenylenediamine + anthranilate + 2 NAD(+) = 2-(4-dimethylaminophenyl)diazenylbenzoate + 2 NADH + 2 H(+)</text>
        <dbReference type="Rhea" id="RHEA:55872"/>
        <dbReference type="ChEBI" id="CHEBI:15378"/>
        <dbReference type="ChEBI" id="CHEBI:15783"/>
        <dbReference type="ChEBI" id="CHEBI:16567"/>
        <dbReference type="ChEBI" id="CHEBI:57540"/>
        <dbReference type="ChEBI" id="CHEBI:57945"/>
        <dbReference type="ChEBI" id="CHEBI:71579"/>
        <dbReference type="EC" id="1.7.1.17"/>
    </reaction>
    <physiologicalReaction direction="right-to-left" evidence="5">
        <dbReference type="Rhea" id="RHEA:55874"/>
    </physiologicalReaction>
</comment>
<dbReference type="EC" id="1.6.5.-" evidence="6"/>
<dbReference type="AlphaFoldDB" id="A0A1M5V4N2"/>
<dbReference type="SUPFAM" id="SSF52218">
    <property type="entry name" value="Flavoproteins"/>
    <property type="match status" value="1"/>
</dbReference>
<comment type="caution">
    <text evidence="6">Lacks conserved residue(s) required for the propagation of feature annotation.</text>
</comment>
<evidence type="ECO:0000313" key="9">
    <source>
        <dbReference type="Proteomes" id="UP000184447"/>
    </source>
</evidence>
<comment type="catalytic activity">
    <reaction evidence="6">
        <text>2 a quinone + NADH + H(+) = 2 a 1,4-benzosemiquinone + NAD(+)</text>
        <dbReference type="Rhea" id="RHEA:65952"/>
        <dbReference type="ChEBI" id="CHEBI:15378"/>
        <dbReference type="ChEBI" id="CHEBI:57540"/>
        <dbReference type="ChEBI" id="CHEBI:57945"/>
        <dbReference type="ChEBI" id="CHEBI:132124"/>
        <dbReference type="ChEBI" id="CHEBI:134225"/>
    </reaction>
</comment>
<evidence type="ECO:0000256" key="4">
    <source>
        <dbReference type="ARBA" id="ARBA00023027"/>
    </source>
</evidence>
<dbReference type="GO" id="GO:0016655">
    <property type="term" value="F:oxidoreductase activity, acting on NAD(P)H, quinone or similar compound as acceptor"/>
    <property type="evidence" value="ECO:0007669"/>
    <property type="project" value="InterPro"/>
</dbReference>
<evidence type="ECO:0000256" key="5">
    <source>
        <dbReference type="ARBA" id="ARBA00048542"/>
    </source>
</evidence>
<comment type="similarity">
    <text evidence="6">Belongs to the azoreductase type 1 family.</text>
</comment>
<evidence type="ECO:0000313" key="8">
    <source>
        <dbReference type="EMBL" id="SHH70120.1"/>
    </source>
</evidence>
<keyword evidence="2 6" id="KW-0288">FMN</keyword>
<organism evidence="8 9">
    <name type="scientific">Clostridium grantii DSM 8605</name>
    <dbReference type="NCBI Taxonomy" id="1121316"/>
    <lineage>
        <taxon>Bacteria</taxon>
        <taxon>Bacillati</taxon>
        <taxon>Bacillota</taxon>
        <taxon>Clostridia</taxon>
        <taxon>Eubacteriales</taxon>
        <taxon>Clostridiaceae</taxon>
        <taxon>Clostridium</taxon>
    </lineage>
</organism>
<dbReference type="GO" id="GO:0016652">
    <property type="term" value="F:oxidoreductase activity, acting on NAD(P)H as acceptor"/>
    <property type="evidence" value="ECO:0007669"/>
    <property type="project" value="UniProtKB-UniRule"/>
</dbReference>
<comment type="function">
    <text evidence="6">Quinone reductase that provides resistance to thiol-specific stress caused by electrophilic quinones.</text>
</comment>
<dbReference type="InterPro" id="IPR029039">
    <property type="entry name" value="Flavoprotein-like_sf"/>
</dbReference>
<dbReference type="GO" id="GO:0010181">
    <property type="term" value="F:FMN binding"/>
    <property type="evidence" value="ECO:0007669"/>
    <property type="project" value="UniProtKB-UniRule"/>
</dbReference>
<evidence type="ECO:0000256" key="1">
    <source>
        <dbReference type="ARBA" id="ARBA00022630"/>
    </source>
</evidence>
<reference evidence="8 9" key="1">
    <citation type="submission" date="2016-11" db="EMBL/GenBank/DDBJ databases">
        <authorList>
            <person name="Jaros S."/>
            <person name="Januszkiewicz K."/>
            <person name="Wedrychowicz H."/>
        </authorList>
    </citation>
    <scope>NUCLEOTIDE SEQUENCE [LARGE SCALE GENOMIC DNA]</scope>
    <source>
        <strain evidence="8 9">DSM 8605</strain>
    </source>
</reference>
<dbReference type="Proteomes" id="UP000184447">
    <property type="component" value="Unassembled WGS sequence"/>
</dbReference>
<accession>A0A1M5V4N2</accession>
<protein>
    <recommendedName>
        <fullName evidence="6">FMN dependent NADH:quinone oxidoreductase</fullName>
        <ecNumber evidence="6">1.6.5.-</ecNumber>
    </recommendedName>
    <alternativeName>
        <fullName evidence="6">Azo-dye reductase</fullName>
    </alternativeName>
    <alternativeName>
        <fullName evidence="6">FMN-dependent NADH-azo compound oxidoreductase</fullName>
    </alternativeName>
    <alternativeName>
        <fullName evidence="6">FMN-dependent NADH-azoreductase</fullName>
        <ecNumber evidence="6">1.7.1.17</ecNumber>
    </alternativeName>
</protein>
<dbReference type="STRING" id="1121316.SAMN02745207_02072"/>
<dbReference type="InterPro" id="IPR050104">
    <property type="entry name" value="FMN-dep_NADH:Q_OxRdtase_AzoR1"/>
</dbReference>
<dbReference type="PANTHER" id="PTHR43741:SF4">
    <property type="entry name" value="FMN-DEPENDENT NADH:QUINONE OXIDOREDUCTASE"/>
    <property type="match status" value="1"/>
</dbReference>
<keyword evidence="9" id="KW-1185">Reference proteome</keyword>